<organism evidence="2 4">
    <name type="scientific">Jannaschia seohaensis</name>
    <dbReference type="NCBI Taxonomy" id="475081"/>
    <lineage>
        <taxon>Bacteria</taxon>
        <taxon>Pseudomonadati</taxon>
        <taxon>Pseudomonadota</taxon>
        <taxon>Alphaproteobacteria</taxon>
        <taxon>Rhodobacterales</taxon>
        <taxon>Roseobacteraceae</taxon>
        <taxon>Jannaschia</taxon>
    </lineage>
</organism>
<dbReference type="Proteomes" id="UP000245839">
    <property type="component" value="Unassembled WGS sequence"/>
</dbReference>
<evidence type="ECO:0000313" key="4">
    <source>
        <dbReference type="Proteomes" id="UP000251571"/>
    </source>
</evidence>
<protein>
    <recommendedName>
        <fullName evidence="5">DUF4177 domain-containing protein</fullName>
    </recommendedName>
</protein>
<keyword evidence="3" id="KW-1185">Reference proteome</keyword>
<evidence type="ECO:0000313" key="1">
    <source>
        <dbReference type="EMBL" id="PWJ19400.1"/>
    </source>
</evidence>
<reference evidence="1 3" key="2">
    <citation type="submission" date="2018-03" db="EMBL/GenBank/DDBJ databases">
        <title>Genomic Encyclopedia of Archaeal and Bacterial Type Strains, Phase II (KMG-II): from individual species to whole genera.</title>
        <authorList>
            <person name="Goeker M."/>
        </authorList>
    </citation>
    <scope>NUCLEOTIDE SEQUENCE [LARGE SCALE GENOMIC DNA]</scope>
    <source>
        <strain evidence="1 3">DSM 25227</strain>
    </source>
</reference>
<gene>
    <name evidence="1" type="ORF">BCF38_104337</name>
    <name evidence="2" type="ORF">SAMN05421539_104337</name>
</gene>
<reference evidence="2 4" key="1">
    <citation type="submission" date="2016-10" db="EMBL/GenBank/DDBJ databases">
        <authorList>
            <person name="Cai Z."/>
        </authorList>
    </citation>
    <scope>NUCLEOTIDE SEQUENCE [LARGE SCALE GENOMIC DNA]</scope>
    <source>
        <strain evidence="2 4">DSM 25227</strain>
    </source>
</reference>
<dbReference type="AlphaFoldDB" id="A0A2Y9C0F0"/>
<dbReference type="EMBL" id="UETC01000004">
    <property type="protein sequence ID" value="SSA46062.1"/>
    <property type="molecule type" value="Genomic_DNA"/>
</dbReference>
<evidence type="ECO:0008006" key="5">
    <source>
        <dbReference type="Google" id="ProtNLM"/>
    </source>
</evidence>
<dbReference type="Proteomes" id="UP000251571">
    <property type="component" value="Unassembled WGS sequence"/>
</dbReference>
<dbReference type="EMBL" id="QGDJ01000004">
    <property type="protein sequence ID" value="PWJ19400.1"/>
    <property type="molecule type" value="Genomic_DNA"/>
</dbReference>
<evidence type="ECO:0000313" key="3">
    <source>
        <dbReference type="Proteomes" id="UP000245839"/>
    </source>
</evidence>
<name>A0A2Y9C0F0_9RHOB</name>
<evidence type="ECO:0000313" key="2">
    <source>
        <dbReference type="EMBL" id="SSA46062.1"/>
    </source>
</evidence>
<sequence>MPRRQGDIFVGEALPMKHVSPGLEAIYEFTVVAAPSKAERVEGLRTDAERMAATWTQLLNDMALDGWDYVRADTLPNDSSKDLTGTAPKTMTLLVFRRLLCEIPPAVQLSAAMRA</sequence>
<proteinExistence type="predicted"/>
<accession>A0A2Y9C0F0</accession>